<dbReference type="GO" id="GO:0006355">
    <property type="term" value="P:regulation of DNA-templated transcription"/>
    <property type="evidence" value="ECO:0007669"/>
    <property type="project" value="InterPro"/>
</dbReference>
<evidence type="ECO:0000256" key="2">
    <source>
        <dbReference type="ARBA" id="ARBA00022490"/>
    </source>
</evidence>
<dbReference type="PANTHER" id="PTHR48111">
    <property type="entry name" value="REGULATOR OF RPOS"/>
    <property type="match status" value="1"/>
</dbReference>
<gene>
    <name evidence="14" type="ORF">SAMN05428953_106190</name>
</gene>
<dbReference type="InterPro" id="IPR039420">
    <property type="entry name" value="WalR-like"/>
</dbReference>
<organism evidence="14 15">
    <name type="scientific">Mesorhizobium muleiense</name>
    <dbReference type="NCBI Taxonomy" id="1004279"/>
    <lineage>
        <taxon>Bacteria</taxon>
        <taxon>Pseudomonadati</taxon>
        <taxon>Pseudomonadota</taxon>
        <taxon>Alphaproteobacteria</taxon>
        <taxon>Hyphomicrobiales</taxon>
        <taxon>Phyllobacteriaceae</taxon>
        <taxon>Mesorhizobium</taxon>
    </lineage>
</organism>
<sequence>MLAEQNTRYEEQSKGTIEQAAAAKHILVVDDDPEIREMLTNYLESENFRVSAVADSRAMSRVLNERPVDLVLLDMRLADEDGFEIMRQLGSPPEAPPIIIITGHRRDEVDRVVGLELGADDYITKPFSLRELLARVRAVLRRSGSTRQQSPGKKPKRYRFAGWELDMRMRRLSSPAGEATPLTAGEFNLLAAFLQSPQQILSREQLLAASRIHDEEVFDRSIDVQILRLRRKLEVSPSEPKLIVTERGAGYVFAAPVEVQ</sequence>
<name>A0A1G8TVC3_9HYPH</name>
<keyword evidence="4" id="KW-0902">Two-component regulatory system</keyword>
<accession>A0A1G8TVC3</accession>
<dbReference type="InterPro" id="IPR011006">
    <property type="entry name" value="CheY-like_superfamily"/>
</dbReference>
<dbReference type="InterPro" id="IPR036388">
    <property type="entry name" value="WH-like_DNA-bd_sf"/>
</dbReference>
<dbReference type="CDD" id="cd00383">
    <property type="entry name" value="trans_reg_C"/>
    <property type="match status" value="1"/>
</dbReference>
<dbReference type="SMART" id="SM00448">
    <property type="entry name" value="REC"/>
    <property type="match status" value="1"/>
</dbReference>
<dbReference type="GO" id="GO:0000156">
    <property type="term" value="F:phosphorelay response regulator activity"/>
    <property type="evidence" value="ECO:0007669"/>
    <property type="project" value="TreeGrafter"/>
</dbReference>
<dbReference type="GO" id="GO:0005829">
    <property type="term" value="C:cytosol"/>
    <property type="evidence" value="ECO:0007669"/>
    <property type="project" value="TreeGrafter"/>
</dbReference>
<dbReference type="PROSITE" id="PS51755">
    <property type="entry name" value="OMPR_PHOB"/>
    <property type="match status" value="1"/>
</dbReference>
<reference evidence="15" key="1">
    <citation type="submission" date="2016-10" db="EMBL/GenBank/DDBJ databases">
        <authorList>
            <person name="Varghese N."/>
            <person name="Submissions S."/>
        </authorList>
    </citation>
    <scope>NUCLEOTIDE SEQUENCE [LARGE SCALE GENOMIC DNA]</scope>
    <source>
        <strain evidence="15">CGMCC 1.11022</strain>
    </source>
</reference>
<evidence type="ECO:0000259" key="12">
    <source>
        <dbReference type="PROSITE" id="PS50110"/>
    </source>
</evidence>
<feature type="DNA-binding region" description="OmpR/PhoB-type" evidence="11">
    <location>
        <begin position="155"/>
        <end position="255"/>
    </location>
</feature>
<evidence type="ECO:0000259" key="13">
    <source>
        <dbReference type="PROSITE" id="PS51755"/>
    </source>
</evidence>
<keyword evidence="2" id="KW-0963">Cytoplasm</keyword>
<evidence type="ECO:0000256" key="11">
    <source>
        <dbReference type="PROSITE-ProRule" id="PRU01091"/>
    </source>
</evidence>
<dbReference type="InterPro" id="IPR001789">
    <property type="entry name" value="Sig_transdc_resp-reg_receiver"/>
</dbReference>
<keyword evidence="7" id="KW-0010">Activator</keyword>
<evidence type="ECO:0000256" key="5">
    <source>
        <dbReference type="ARBA" id="ARBA00023015"/>
    </source>
</evidence>
<evidence type="ECO:0000256" key="8">
    <source>
        <dbReference type="ARBA" id="ARBA00023163"/>
    </source>
</evidence>
<evidence type="ECO:0000256" key="10">
    <source>
        <dbReference type="PROSITE-ProRule" id="PRU00169"/>
    </source>
</evidence>
<keyword evidence="8" id="KW-0804">Transcription</keyword>
<dbReference type="SMART" id="SM00862">
    <property type="entry name" value="Trans_reg_C"/>
    <property type="match status" value="1"/>
</dbReference>
<evidence type="ECO:0000256" key="7">
    <source>
        <dbReference type="ARBA" id="ARBA00023159"/>
    </source>
</evidence>
<dbReference type="AlphaFoldDB" id="A0A1G8TVC3"/>
<dbReference type="FunFam" id="1.10.10.10:FF:000099">
    <property type="entry name" value="Two-component system response regulator TorR"/>
    <property type="match status" value="1"/>
</dbReference>
<evidence type="ECO:0000256" key="4">
    <source>
        <dbReference type="ARBA" id="ARBA00023012"/>
    </source>
</evidence>
<dbReference type="Pfam" id="PF00072">
    <property type="entry name" value="Response_reg"/>
    <property type="match status" value="1"/>
</dbReference>
<evidence type="ECO:0000256" key="1">
    <source>
        <dbReference type="ARBA" id="ARBA00004496"/>
    </source>
</evidence>
<dbReference type="Proteomes" id="UP000198894">
    <property type="component" value="Unassembled WGS sequence"/>
</dbReference>
<keyword evidence="6 11" id="KW-0238">DNA-binding</keyword>
<evidence type="ECO:0000256" key="9">
    <source>
        <dbReference type="ARBA" id="ARBA00067337"/>
    </source>
</evidence>
<dbReference type="InterPro" id="IPR016032">
    <property type="entry name" value="Sig_transdc_resp-reg_C-effctor"/>
</dbReference>
<evidence type="ECO:0000256" key="3">
    <source>
        <dbReference type="ARBA" id="ARBA00022553"/>
    </source>
</evidence>
<dbReference type="PANTHER" id="PTHR48111:SF4">
    <property type="entry name" value="DNA-BINDING DUAL TRANSCRIPTIONAL REGULATOR OMPR"/>
    <property type="match status" value="1"/>
</dbReference>
<dbReference type="GO" id="GO:0032993">
    <property type="term" value="C:protein-DNA complex"/>
    <property type="evidence" value="ECO:0007669"/>
    <property type="project" value="TreeGrafter"/>
</dbReference>
<dbReference type="Pfam" id="PF00486">
    <property type="entry name" value="Trans_reg_C"/>
    <property type="match status" value="1"/>
</dbReference>
<evidence type="ECO:0000256" key="6">
    <source>
        <dbReference type="ARBA" id="ARBA00023125"/>
    </source>
</evidence>
<protein>
    <recommendedName>
        <fullName evidence="9">Regulatory protein VirG</fullName>
    </recommendedName>
</protein>
<dbReference type="SUPFAM" id="SSF52172">
    <property type="entry name" value="CheY-like"/>
    <property type="match status" value="1"/>
</dbReference>
<keyword evidence="5" id="KW-0805">Transcription regulation</keyword>
<comment type="subcellular location">
    <subcellularLocation>
        <location evidence="1">Cytoplasm</location>
    </subcellularLocation>
</comment>
<evidence type="ECO:0000313" key="15">
    <source>
        <dbReference type="Proteomes" id="UP000198894"/>
    </source>
</evidence>
<dbReference type="GO" id="GO:0000976">
    <property type="term" value="F:transcription cis-regulatory region binding"/>
    <property type="evidence" value="ECO:0007669"/>
    <property type="project" value="TreeGrafter"/>
</dbReference>
<evidence type="ECO:0000313" key="14">
    <source>
        <dbReference type="EMBL" id="SDJ45344.1"/>
    </source>
</evidence>
<keyword evidence="3 10" id="KW-0597">Phosphoprotein</keyword>
<dbReference type="PROSITE" id="PS50110">
    <property type="entry name" value="RESPONSE_REGULATORY"/>
    <property type="match status" value="1"/>
</dbReference>
<dbReference type="InterPro" id="IPR001867">
    <property type="entry name" value="OmpR/PhoB-type_DNA-bd"/>
</dbReference>
<dbReference type="Gene3D" id="3.40.50.2300">
    <property type="match status" value="1"/>
</dbReference>
<feature type="domain" description="OmpR/PhoB-type" evidence="13">
    <location>
        <begin position="155"/>
        <end position="255"/>
    </location>
</feature>
<dbReference type="EMBL" id="FNEE01000006">
    <property type="protein sequence ID" value="SDJ45344.1"/>
    <property type="molecule type" value="Genomic_DNA"/>
</dbReference>
<dbReference type="CDD" id="cd17594">
    <property type="entry name" value="REC_OmpR_VirG"/>
    <property type="match status" value="1"/>
</dbReference>
<dbReference type="Gene3D" id="6.10.250.690">
    <property type="match status" value="1"/>
</dbReference>
<feature type="modified residue" description="4-aspartylphosphate" evidence="10">
    <location>
        <position position="74"/>
    </location>
</feature>
<dbReference type="SUPFAM" id="SSF46894">
    <property type="entry name" value="C-terminal effector domain of the bipartite response regulators"/>
    <property type="match status" value="1"/>
</dbReference>
<dbReference type="RefSeq" id="WP_091593821.1">
    <property type="nucleotide sequence ID" value="NZ_FNEE01000006.1"/>
</dbReference>
<dbReference type="Gene3D" id="1.10.10.10">
    <property type="entry name" value="Winged helix-like DNA-binding domain superfamily/Winged helix DNA-binding domain"/>
    <property type="match status" value="1"/>
</dbReference>
<proteinExistence type="predicted"/>
<feature type="domain" description="Response regulatory" evidence="12">
    <location>
        <begin position="25"/>
        <end position="140"/>
    </location>
</feature>
<keyword evidence="15" id="KW-1185">Reference proteome</keyword>